<accession>A0A0P7C297</accession>
<evidence type="ECO:0000313" key="2">
    <source>
        <dbReference type="EMBL" id="KPM46118.1"/>
    </source>
</evidence>
<feature type="compositionally biased region" description="Basic and acidic residues" evidence="1">
    <location>
        <begin position="83"/>
        <end position="95"/>
    </location>
</feature>
<dbReference type="EMBL" id="LKCW01000003">
    <property type="protein sequence ID" value="KPM46118.1"/>
    <property type="molecule type" value="Genomic_DNA"/>
</dbReference>
<dbReference type="SUPFAM" id="SSF48452">
    <property type="entry name" value="TPR-like"/>
    <property type="match status" value="2"/>
</dbReference>
<organism evidence="2 3">
    <name type="scientific">Neonectria ditissima</name>
    <dbReference type="NCBI Taxonomy" id="78410"/>
    <lineage>
        <taxon>Eukaryota</taxon>
        <taxon>Fungi</taxon>
        <taxon>Dikarya</taxon>
        <taxon>Ascomycota</taxon>
        <taxon>Pezizomycotina</taxon>
        <taxon>Sordariomycetes</taxon>
        <taxon>Hypocreomycetidae</taxon>
        <taxon>Hypocreales</taxon>
        <taxon>Nectriaceae</taxon>
        <taxon>Neonectria</taxon>
    </lineage>
</organism>
<proteinExistence type="predicted"/>
<reference evidence="2 3" key="1">
    <citation type="submission" date="2015-09" db="EMBL/GenBank/DDBJ databases">
        <title>Draft genome of a European isolate of the apple canker pathogen Neonectria ditissima.</title>
        <authorList>
            <person name="Gomez-Cortecero A."/>
            <person name="Harrison R.J."/>
            <person name="Armitage A.D."/>
        </authorList>
    </citation>
    <scope>NUCLEOTIDE SEQUENCE [LARGE SCALE GENOMIC DNA]</scope>
    <source>
        <strain evidence="2 3">R09/05</strain>
    </source>
</reference>
<dbReference type="OrthoDB" id="423576at2759"/>
<dbReference type="AlphaFoldDB" id="A0A0P7C297"/>
<dbReference type="Gene3D" id="1.25.40.20">
    <property type="entry name" value="Ankyrin repeat-containing domain"/>
    <property type="match status" value="1"/>
</dbReference>
<sequence length="626" mass="72030">MHIRRILWRGWIRRPALNTLLSKLEKPSAQGFLAVPLCGILEEARNIDEPCHLYMRGPQREPGNRYLAIPSDQPFAQSRVLADEGTDRTYKTDSSKRHKPANTTPKNPVRAVDAVRSWKILMRQGKGNALNADGENAFRDFSKALSLAENLPIAKLPKASHYRRLTLRELGSRNRRFGRYEKAKGYLEAALLDASPSLESVGISGELRAVYRHMNRLDDAKRAFQTQYDNAKELESERDICRAVGNLGMANYQLSQRVPHDDFLLAEAIKNQKKRIEKARQLQRKVQGKNVDSITRNHYKKQAMAWESIGLNRLSLYYTASGETKKAIEFCLESHRMNETATDATLVAFSRLFYGRALYRHGQRDAAMLQFNQAKPCSPAIALCKEPSQEHREYLQELVDAGVDMDLTDENGYTALEYAVFNNDEETEALVLKGLRRGLGEKGDVEIHELQHNARLRKAYRELFQERLRPVLLKNKSADSLQALRREYASSLAEDESKRKMFDAFKFIRYTDFQSYGEIPSWSSSALHTFRNDESDVDFVIFFSYRWLNEAKPPLSSDDEENTQYRRMIDATEEFLRLHPKVNRDKLGVWVGSQLNQLSSRGCLTRSRITRAFVRMTQCQASMHYP</sequence>
<evidence type="ECO:0000313" key="3">
    <source>
        <dbReference type="Proteomes" id="UP000050424"/>
    </source>
</evidence>
<name>A0A0P7C297_9HYPO</name>
<dbReference type="SUPFAM" id="SSF48403">
    <property type="entry name" value="Ankyrin repeat"/>
    <property type="match status" value="1"/>
</dbReference>
<protein>
    <submittedName>
        <fullName evidence="2">Uncharacterized protein</fullName>
    </submittedName>
</protein>
<dbReference type="Gene3D" id="1.25.40.10">
    <property type="entry name" value="Tetratricopeptide repeat domain"/>
    <property type="match status" value="1"/>
</dbReference>
<gene>
    <name evidence="2" type="ORF">AK830_g401</name>
</gene>
<dbReference type="InterPro" id="IPR036770">
    <property type="entry name" value="Ankyrin_rpt-contain_sf"/>
</dbReference>
<feature type="region of interest" description="Disordered" evidence="1">
    <location>
        <begin position="83"/>
        <end position="107"/>
    </location>
</feature>
<comment type="caution">
    <text evidence="2">The sequence shown here is derived from an EMBL/GenBank/DDBJ whole genome shotgun (WGS) entry which is preliminary data.</text>
</comment>
<dbReference type="InterPro" id="IPR011990">
    <property type="entry name" value="TPR-like_helical_dom_sf"/>
</dbReference>
<dbReference type="Proteomes" id="UP000050424">
    <property type="component" value="Unassembled WGS sequence"/>
</dbReference>
<evidence type="ECO:0000256" key="1">
    <source>
        <dbReference type="SAM" id="MobiDB-lite"/>
    </source>
</evidence>
<keyword evidence="3" id="KW-1185">Reference proteome</keyword>